<dbReference type="AlphaFoldDB" id="A0A8A7KCB5"/>
<dbReference type="PANTHER" id="PTHR43790:SF4">
    <property type="entry name" value="GUANOSINE IMPORT ATP-BINDING PROTEIN NUPO"/>
    <property type="match status" value="1"/>
</dbReference>
<comment type="subcellular location">
    <subcellularLocation>
        <location evidence="1">Cell membrane</location>
        <topology evidence="1">Peripheral membrane protein</topology>
    </subcellularLocation>
</comment>
<dbReference type="Gene3D" id="3.40.50.300">
    <property type="entry name" value="P-loop containing nucleotide triphosphate hydrolases"/>
    <property type="match status" value="2"/>
</dbReference>
<evidence type="ECO:0000259" key="9">
    <source>
        <dbReference type="PROSITE" id="PS50893"/>
    </source>
</evidence>
<reference evidence="10" key="1">
    <citation type="submission" date="2019-12" db="EMBL/GenBank/DDBJ databases">
        <authorList>
            <person name="zhang j."/>
            <person name="sun C.M."/>
        </authorList>
    </citation>
    <scope>NUCLEOTIDE SEQUENCE</scope>
    <source>
        <strain evidence="10">NS-1</strain>
    </source>
</reference>
<dbReference type="InterPro" id="IPR050107">
    <property type="entry name" value="ABC_carbohydrate_import_ATPase"/>
</dbReference>
<proteinExistence type="predicted"/>
<dbReference type="RefSeq" id="WP_230867289.1">
    <property type="nucleotide sequence ID" value="NZ_CP046640.1"/>
</dbReference>
<organism evidence="10 11">
    <name type="scientific">Iocasia fonsfrigidae</name>
    <dbReference type="NCBI Taxonomy" id="2682810"/>
    <lineage>
        <taxon>Bacteria</taxon>
        <taxon>Bacillati</taxon>
        <taxon>Bacillota</taxon>
        <taxon>Clostridia</taxon>
        <taxon>Halanaerobiales</taxon>
        <taxon>Halanaerobiaceae</taxon>
        <taxon>Iocasia</taxon>
    </lineage>
</organism>
<evidence type="ECO:0000256" key="6">
    <source>
        <dbReference type="ARBA" id="ARBA00022840"/>
    </source>
</evidence>
<dbReference type="InterPro" id="IPR003439">
    <property type="entry name" value="ABC_transporter-like_ATP-bd"/>
</dbReference>
<dbReference type="Pfam" id="PF00005">
    <property type="entry name" value="ABC_tran"/>
    <property type="match status" value="2"/>
</dbReference>
<sequence>MNAVELKNITKTFGKKYANEGINLAVQEGEVHCLLGENGAGKTTLMKILFGLYSKDSGSIYIKGKKVEIEEPRQAIELGIGMIHQHFMLVDRLTVTENIIAGDEPKHGLFIDRTEAKQRVENLSQRFNLKVDPEARIENISIGEQQRVEILKALYRQAEILILDEPTAVLTPQETKELFNVMRELKRAGKTIIFITHKLKETIAISDRITILRNGKKVGTVNTADTNPNQLARMMVGREVVLKVFRNKRGNSKPIFKVEGLSLNNKKSNLTLADVSFTIEQGEILGVAGVEGNGQLELEEALMGLRTIEQGKILFRGKDITTLKTKEKRRSGMAYIPSDRLKRGLIENFNIERNLILGSEWSTPFAKKGFLNKNMIKKYSNKIIEQFDIRCSSSKDLVGNLSGGNQQKLIIARELDQNPGFILASQPTRGVDVGAIEYIHNLLLEMRDKGKGILLISAELDELRSLSDRIIVIYEGKIVSEGKTEEFSEEDLGLLMAGHRLEGNKDGIN</sequence>
<evidence type="ECO:0000256" key="2">
    <source>
        <dbReference type="ARBA" id="ARBA00022448"/>
    </source>
</evidence>
<dbReference type="PANTHER" id="PTHR43790">
    <property type="entry name" value="CARBOHYDRATE TRANSPORT ATP-BINDING PROTEIN MG119-RELATED"/>
    <property type="match status" value="1"/>
</dbReference>
<evidence type="ECO:0000313" key="11">
    <source>
        <dbReference type="Proteomes" id="UP000665020"/>
    </source>
</evidence>
<dbReference type="GO" id="GO:0005524">
    <property type="term" value="F:ATP binding"/>
    <property type="evidence" value="ECO:0007669"/>
    <property type="project" value="UniProtKB-KW"/>
</dbReference>
<keyword evidence="5" id="KW-0547">Nucleotide-binding</keyword>
<dbReference type="PROSITE" id="PS00211">
    <property type="entry name" value="ABC_TRANSPORTER_1"/>
    <property type="match status" value="1"/>
</dbReference>
<dbReference type="KEGG" id="ifn:GM661_13420"/>
<keyword evidence="2" id="KW-0813">Transport</keyword>
<dbReference type="InterPro" id="IPR003593">
    <property type="entry name" value="AAA+_ATPase"/>
</dbReference>
<dbReference type="CDD" id="cd03215">
    <property type="entry name" value="ABC_Carb_Monos_II"/>
    <property type="match status" value="1"/>
</dbReference>
<feature type="domain" description="ABC transporter" evidence="9">
    <location>
        <begin position="256"/>
        <end position="500"/>
    </location>
</feature>
<keyword evidence="7" id="KW-1278">Translocase</keyword>
<dbReference type="PROSITE" id="PS50893">
    <property type="entry name" value="ABC_TRANSPORTER_2"/>
    <property type="match status" value="2"/>
</dbReference>
<keyword evidence="11" id="KW-1185">Reference proteome</keyword>
<keyword evidence="3" id="KW-1003">Cell membrane</keyword>
<dbReference type="GO" id="GO:0016887">
    <property type="term" value="F:ATP hydrolysis activity"/>
    <property type="evidence" value="ECO:0007669"/>
    <property type="project" value="InterPro"/>
</dbReference>
<evidence type="ECO:0000313" key="10">
    <source>
        <dbReference type="EMBL" id="QTL98890.1"/>
    </source>
</evidence>
<dbReference type="CDD" id="cd03216">
    <property type="entry name" value="ABC_Carb_Monos_I"/>
    <property type="match status" value="1"/>
</dbReference>
<dbReference type="GO" id="GO:0005886">
    <property type="term" value="C:plasma membrane"/>
    <property type="evidence" value="ECO:0007669"/>
    <property type="project" value="UniProtKB-SubCell"/>
</dbReference>
<dbReference type="SMART" id="SM00382">
    <property type="entry name" value="AAA"/>
    <property type="match status" value="1"/>
</dbReference>
<evidence type="ECO:0000256" key="3">
    <source>
        <dbReference type="ARBA" id="ARBA00022475"/>
    </source>
</evidence>
<name>A0A8A7KCB5_9FIRM</name>
<evidence type="ECO:0000256" key="7">
    <source>
        <dbReference type="ARBA" id="ARBA00022967"/>
    </source>
</evidence>
<dbReference type="InterPro" id="IPR027417">
    <property type="entry name" value="P-loop_NTPase"/>
</dbReference>
<feature type="domain" description="ABC transporter" evidence="9">
    <location>
        <begin position="4"/>
        <end position="239"/>
    </location>
</feature>
<keyword evidence="4" id="KW-0677">Repeat</keyword>
<keyword evidence="8" id="KW-0472">Membrane</keyword>
<gene>
    <name evidence="10" type="ORF">GM661_13420</name>
</gene>
<dbReference type="FunFam" id="3.40.50.300:FF:000127">
    <property type="entry name" value="Ribose import ATP-binding protein RbsA"/>
    <property type="match status" value="1"/>
</dbReference>
<keyword evidence="6 10" id="KW-0067">ATP-binding</keyword>
<accession>A0A8A7KCB5</accession>
<evidence type="ECO:0000256" key="8">
    <source>
        <dbReference type="ARBA" id="ARBA00023136"/>
    </source>
</evidence>
<evidence type="ECO:0000256" key="1">
    <source>
        <dbReference type="ARBA" id="ARBA00004202"/>
    </source>
</evidence>
<dbReference type="InterPro" id="IPR017871">
    <property type="entry name" value="ABC_transporter-like_CS"/>
</dbReference>
<evidence type="ECO:0000256" key="4">
    <source>
        <dbReference type="ARBA" id="ARBA00022737"/>
    </source>
</evidence>
<evidence type="ECO:0000256" key="5">
    <source>
        <dbReference type="ARBA" id="ARBA00022741"/>
    </source>
</evidence>
<dbReference type="SUPFAM" id="SSF52540">
    <property type="entry name" value="P-loop containing nucleoside triphosphate hydrolases"/>
    <property type="match status" value="2"/>
</dbReference>
<dbReference type="Proteomes" id="UP000665020">
    <property type="component" value="Chromosome"/>
</dbReference>
<dbReference type="EMBL" id="CP046640">
    <property type="protein sequence ID" value="QTL98890.1"/>
    <property type="molecule type" value="Genomic_DNA"/>
</dbReference>
<protein>
    <submittedName>
        <fullName evidence="10">ATP-binding cassette domain-containing protein</fullName>
    </submittedName>
</protein>